<evidence type="ECO:0000313" key="5">
    <source>
        <dbReference type="EMBL" id="KXS10123.1"/>
    </source>
</evidence>
<dbReference type="Gene3D" id="2.30.30.40">
    <property type="entry name" value="SH3 Domains"/>
    <property type="match status" value="1"/>
</dbReference>
<dbReference type="EMBL" id="KQ965836">
    <property type="protein sequence ID" value="KXS10123.1"/>
    <property type="molecule type" value="Genomic_DNA"/>
</dbReference>
<feature type="compositionally biased region" description="Polar residues" evidence="3">
    <location>
        <begin position="115"/>
        <end position="129"/>
    </location>
</feature>
<proteinExistence type="predicted"/>
<name>A0A139A194_GONPJ</name>
<feature type="domain" description="SH3" evidence="4">
    <location>
        <begin position="357"/>
        <end position="419"/>
    </location>
</feature>
<feature type="compositionally biased region" description="Pro residues" evidence="3">
    <location>
        <begin position="231"/>
        <end position="240"/>
    </location>
</feature>
<dbReference type="Proteomes" id="UP000070544">
    <property type="component" value="Unassembled WGS sequence"/>
</dbReference>
<dbReference type="InterPro" id="IPR036028">
    <property type="entry name" value="SH3-like_dom_sf"/>
</dbReference>
<protein>
    <recommendedName>
        <fullName evidence="4">SH3 domain-containing protein</fullName>
    </recommendedName>
</protein>
<dbReference type="CDD" id="cd00174">
    <property type="entry name" value="SH3"/>
    <property type="match status" value="1"/>
</dbReference>
<feature type="region of interest" description="Disordered" evidence="3">
    <location>
        <begin position="97"/>
        <end position="129"/>
    </location>
</feature>
<evidence type="ECO:0000259" key="4">
    <source>
        <dbReference type="PROSITE" id="PS50002"/>
    </source>
</evidence>
<evidence type="ECO:0000256" key="1">
    <source>
        <dbReference type="ARBA" id="ARBA00022443"/>
    </source>
</evidence>
<feature type="region of interest" description="Disordered" evidence="3">
    <location>
        <begin position="222"/>
        <end position="277"/>
    </location>
</feature>
<dbReference type="PROSITE" id="PS50002">
    <property type="entry name" value="SH3"/>
    <property type="match status" value="1"/>
</dbReference>
<evidence type="ECO:0000256" key="3">
    <source>
        <dbReference type="SAM" id="MobiDB-lite"/>
    </source>
</evidence>
<dbReference type="InterPro" id="IPR001452">
    <property type="entry name" value="SH3_domain"/>
</dbReference>
<evidence type="ECO:0000256" key="2">
    <source>
        <dbReference type="PROSITE-ProRule" id="PRU00192"/>
    </source>
</evidence>
<keyword evidence="6" id="KW-1185">Reference proteome</keyword>
<dbReference type="SUPFAM" id="SSF50044">
    <property type="entry name" value="SH3-domain"/>
    <property type="match status" value="1"/>
</dbReference>
<gene>
    <name evidence="5" type="ORF">M427DRAFT_62868</name>
</gene>
<keyword evidence="1 2" id="KW-0728">SH3 domain</keyword>
<sequence length="603" mass="68305">MTTRIMVHYRTADNKTGKRKLRIEPPPETPEALGALLVSSIPGLGVTPADLVVTYLLETPGDELDMAENDDCSDFFQASSTTKALIVYPRGMAHPCQDPLISPSSSATPAPPQPNYWSPPQDSPSQTYQSEVPVVGTQSRVFQNASPNSSAHRFSASRETYPPWTTTQPEVSNAPLVKHFSGTDRIVERQNADLQAWIPPLDPIAPQLQDFQEVFSPQTHVPDRFFMQDPPTVPPTPPGPHHTLQYSQDSPAVPPTPPGPHHTLQYSQDPPAVLPTPPGPHHTLRYSQDPPIIAAPAIPPWPAQSVKTLETPHRISKWIEEADDVPKPFRNLVQISKLDIVKPQEWPARPRELHEFVRMSRVKALYNYRPSEFVEISMRQYESIEILTGIGASEGWAFGLNSKGSMGYFPLTHCDDESELKPKRKYKSHDGANWEEEMEKKMTEFYLPGDTNFLKFFRGYPYLDSRSLKYECIEDSRQLMLFYKPADQQKYARKTADGNGTVLLGYFYFSNATLYEACKRSFAKNEAPFVNFEGLFAKMRVDVSRYELPPEDETPRLRTQRLLFFVRELGRPLDDGTKKRFLDMALYMAPWRGEGRRGKKAAI</sequence>
<accession>A0A139A194</accession>
<evidence type="ECO:0000313" key="6">
    <source>
        <dbReference type="Proteomes" id="UP000070544"/>
    </source>
</evidence>
<dbReference type="AlphaFoldDB" id="A0A139A194"/>
<organism evidence="5 6">
    <name type="scientific">Gonapodya prolifera (strain JEL478)</name>
    <name type="common">Monoblepharis prolifera</name>
    <dbReference type="NCBI Taxonomy" id="1344416"/>
    <lineage>
        <taxon>Eukaryota</taxon>
        <taxon>Fungi</taxon>
        <taxon>Fungi incertae sedis</taxon>
        <taxon>Chytridiomycota</taxon>
        <taxon>Chytridiomycota incertae sedis</taxon>
        <taxon>Monoblepharidomycetes</taxon>
        <taxon>Monoblepharidales</taxon>
        <taxon>Gonapodyaceae</taxon>
        <taxon>Gonapodya</taxon>
    </lineage>
</organism>
<reference evidence="5 6" key="1">
    <citation type="journal article" date="2015" name="Genome Biol. Evol.">
        <title>Phylogenomic analyses indicate that early fungi evolved digesting cell walls of algal ancestors of land plants.</title>
        <authorList>
            <person name="Chang Y."/>
            <person name="Wang S."/>
            <person name="Sekimoto S."/>
            <person name="Aerts A.L."/>
            <person name="Choi C."/>
            <person name="Clum A."/>
            <person name="LaButti K.M."/>
            <person name="Lindquist E.A."/>
            <person name="Yee Ngan C."/>
            <person name="Ohm R.A."/>
            <person name="Salamov A.A."/>
            <person name="Grigoriev I.V."/>
            <person name="Spatafora J.W."/>
            <person name="Berbee M.L."/>
        </authorList>
    </citation>
    <scope>NUCLEOTIDE SEQUENCE [LARGE SCALE GENOMIC DNA]</scope>
    <source>
        <strain evidence="5 6">JEL478</strain>
    </source>
</reference>